<keyword evidence="3" id="KW-0812">Transmembrane</keyword>
<protein>
    <submittedName>
        <fullName evidence="5">Outer membrane protein ImpK/VasF, OmpA/MotB domain</fullName>
    </submittedName>
</protein>
<dbReference type="InterPro" id="IPR017733">
    <property type="entry name" value="OmpA-like_dom_proteobacteria"/>
</dbReference>
<dbReference type="NCBIfam" id="NF038228">
    <property type="entry name" value="IcmH_DotU_IVB"/>
    <property type="match status" value="1"/>
</dbReference>
<evidence type="ECO:0000259" key="4">
    <source>
        <dbReference type="PROSITE" id="PS51123"/>
    </source>
</evidence>
<dbReference type="InterPro" id="IPR017732">
    <property type="entry name" value="T4/T6SS_DotU"/>
</dbReference>
<evidence type="ECO:0000256" key="1">
    <source>
        <dbReference type="PROSITE-ProRule" id="PRU00473"/>
    </source>
</evidence>
<comment type="caution">
    <text evidence="5">The sequence shown here is derived from an EMBL/GenBank/DDBJ whole genome shotgun (WGS) entry which is preliminary data.</text>
</comment>
<organism evidence="5 6">
    <name type="scientific">Caballeronia sordidicola</name>
    <name type="common">Burkholderia sordidicola</name>
    <dbReference type="NCBI Taxonomy" id="196367"/>
    <lineage>
        <taxon>Bacteria</taxon>
        <taxon>Pseudomonadati</taxon>
        <taxon>Pseudomonadota</taxon>
        <taxon>Betaproteobacteria</taxon>
        <taxon>Burkholderiales</taxon>
        <taxon>Burkholderiaceae</taxon>
        <taxon>Caballeronia</taxon>
    </lineage>
</organism>
<dbReference type="Gene3D" id="1.25.40.590">
    <property type="entry name" value="Type IV / VI secretion system, DotU"/>
    <property type="match status" value="1"/>
</dbReference>
<dbReference type="AlphaFoldDB" id="A0A242MHC2"/>
<accession>A0A242MHC2</accession>
<dbReference type="Pfam" id="PF00691">
    <property type="entry name" value="OmpA"/>
    <property type="match status" value="1"/>
</dbReference>
<dbReference type="Pfam" id="PF09850">
    <property type="entry name" value="DotU"/>
    <property type="match status" value="1"/>
</dbReference>
<dbReference type="NCBIfam" id="TIGR03350">
    <property type="entry name" value="type_VI_ompA"/>
    <property type="match status" value="1"/>
</dbReference>
<dbReference type="PANTHER" id="PTHR38033:SF1">
    <property type="entry name" value="DOTU FAMILY TYPE IV_VI SECRETION SYSTEM PROTEIN"/>
    <property type="match status" value="1"/>
</dbReference>
<feature type="domain" description="OmpA-like" evidence="4">
    <location>
        <begin position="325"/>
        <end position="445"/>
    </location>
</feature>
<dbReference type="InterPro" id="IPR036737">
    <property type="entry name" value="OmpA-like_sf"/>
</dbReference>
<reference evidence="5 6" key="1">
    <citation type="submission" date="2017-03" db="EMBL/GenBank/DDBJ databases">
        <title>Genome analysis of strain PAMC 26577.</title>
        <authorList>
            <person name="Oh H.-M."/>
            <person name="Yang J.-A."/>
        </authorList>
    </citation>
    <scope>NUCLEOTIDE SEQUENCE [LARGE SCALE GENOMIC DNA]</scope>
    <source>
        <strain evidence="5 6">PAMC 26577</strain>
    </source>
</reference>
<dbReference type="SUPFAM" id="SSF103088">
    <property type="entry name" value="OmpA-like"/>
    <property type="match status" value="1"/>
</dbReference>
<dbReference type="PROSITE" id="PS51123">
    <property type="entry name" value="OMPA_2"/>
    <property type="match status" value="1"/>
</dbReference>
<dbReference type="InterPro" id="IPR006665">
    <property type="entry name" value="OmpA-like"/>
</dbReference>
<keyword evidence="3" id="KW-1133">Transmembrane helix</keyword>
<evidence type="ECO:0000256" key="3">
    <source>
        <dbReference type="SAM" id="Phobius"/>
    </source>
</evidence>
<evidence type="ECO:0000313" key="6">
    <source>
        <dbReference type="Proteomes" id="UP000195221"/>
    </source>
</evidence>
<dbReference type="CDD" id="cd07185">
    <property type="entry name" value="OmpA_C-like"/>
    <property type="match status" value="1"/>
</dbReference>
<gene>
    <name evidence="5" type="ORF">PAMC26577_26970</name>
</gene>
<proteinExistence type="predicted"/>
<dbReference type="Proteomes" id="UP000195221">
    <property type="component" value="Unassembled WGS sequence"/>
</dbReference>
<feature type="transmembrane region" description="Helical" evidence="3">
    <location>
        <begin position="242"/>
        <end position="264"/>
    </location>
</feature>
<dbReference type="PANTHER" id="PTHR38033">
    <property type="entry name" value="MEMBRANE PROTEIN-RELATED"/>
    <property type="match status" value="1"/>
</dbReference>
<evidence type="ECO:0000256" key="2">
    <source>
        <dbReference type="SAM" id="MobiDB-lite"/>
    </source>
</evidence>
<dbReference type="EMBL" id="NBTZ01000106">
    <property type="protein sequence ID" value="OTP70702.1"/>
    <property type="molecule type" value="Genomic_DNA"/>
</dbReference>
<evidence type="ECO:0000313" key="5">
    <source>
        <dbReference type="EMBL" id="OTP70702.1"/>
    </source>
</evidence>
<dbReference type="NCBIfam" id="TIGR03349">
    <property type="entry name" value="IV_VI_DotU"/>
    <property type="match status" value="1"/>
</dbReference>
<feature type="region of interest" description="Disordered" evidence="2">
    <location>
        <begin position="410"/>
        <end position="430"/>
    </location>
</feature>
<dbReference type="GO" id="GO:0016020">
    <property type="term" value="C:membrane"/>
    <property type="evidence" value="ECO:0007669"/>
    <property type="project" value="UniProtKB-UniRule"/>
</dbReference>
<dbReference type="Gene3D" id="3.30.1330.60">
    <property type="entry name" value="OmpA-like domain"/>
    <property type="match status" value="1"/>
</dbReference>
<dbReference type="InterPro" id="IPR038522">
    <property type="entry name" value="T4/T6SS_DotU_sf"/>
</dbReference>
<sequence>MNKDTAMTNDTDPTIDDSGFLDAARTIMMPTPGLKRERPATAKTAAAAPALAPLDATLAGRNPLLRAANPLLELALPLRRLTSHPDLEALRTQLIQMVRTFETNGRAFGVPDAQLGPARYCLCTFIDESIAATPWGAGVWGRRSLLVTFHNEASGGERLFVILQRLAQSPAIDVDLLELIYVMLALGFDGRYRLMEGGKTQLDVIRERLEQMVRAQRPPVERALSPHWQPAPRERKRLLQFVPLWVALALAAFVLVTASLVLSFRINDFSDPVFASMRSIRVAPAPVLASKVDAAPKLAATLAGFLAPEIAQGLVTVGDSADRTTVTINNTATGTQLFASGSADLDPHFAPLMQRIADALQDKPGNVVVVGHTDNQRIISARFPSNVALSQARADTVRAIIAARIDSPSRLSAEGRGDTEPIAPNDTPAGRAKNRRVAIVILSPGAAS</sequence>
<name>A0A242MHC2_CABSO</name>
<keyword evidence="1 3" id="KW-0472">Membrane</keyword>